<dbReference type="Proteomes" id="UP000824219">
    <property type="component" value="Linkage Group LG19"/>
</dbReference>
<sequence>MPNNVEGENSETKAEKDVDREGLVNKAIYGYCRFLDERQNTGNYFFFLSTSIKVGFVMTSHIPVCGQGRELRGERGAPGDSTGNCACAMQIARLFTFPKPWLRNISDTSDLSTDPTDC</sequence>
<keyword evidence="2" id="KW-1185">Reference proteome</keyword>
<dbReference type="EMBL" id="JAHKSW010000019">
    <property type="protein sequence ID" value="KAG7320622.1"/>
    <property type="molecule type" value="Genomic_DNA"/>
</dbReference>
<organism evidence="1 2">
    <name type="scientific">Hemibagrus wyckioides</name>
    <dbReference type="NCBI Taxonomy" id="337641"/>
    <lineage>
        <taxon>Eukaryota</taxon>
        <taxon>Metazoa</taxon>
        <taxon>Chordata</taxon>
        <taxon>Craniata</taxon>
        <taxon>Vertebrata</taxon>
        <taxon>Euteleostomi</taxon>
        <taxon>Actinopterygii</taxon>
        <taxon>Neopterygii</taxon>
        <taxon>Teleostei</taxon>
        <taxon>Ostariophysi</taxon>
        <taxon>Siluriformes</taxon>
        <taxon>Bagridae</taxon>
        <taxon>Hemibagrus</taxon>
    </lineage>
</organism>
<evidence type="ECO:0000313" key="1">
    <source>
        <dbReference type="EMBL" id="KAG7320622.1"/>
    </source>
</evidence>
<protein>
    <submittedName>
        <fullName evidence="1">Uncharacterized protein</fullName>
    </submittedName>
</protein>
<reference evidence="1 2" key="1">
    <citation type="submission" date="2021-06" db="EMBL/GenBank/DDBJ databases">
        <title>Chromosome-level genome assembly of the red-tail catfish (Hemibagrus wyckioides).</title>
        <authorList>
            <person name="Shao F."/>
        </authorList>
    </citation>
    <scope>NUCLEOTIDE SEQUENCE [LARGE SCALE GENOMIC DNA]</scope>
    <source>
        <strain evidence="1">EC202008001</strain>
        <tissue evidence="1">Blood</tissue>
    </source>
</reference>
<name>A0A9D3NE62_9TELE</name>
<accession>A0A9D3NE62</accession>
<proteinExistence type="predicted"/>
<comment type="caution">
    <text evidence="1">The sequence shown here is derived from an EMBL/GenBank/DDBJ whole genome shotgun (WGS) entry which is preliminary data.</text>
</comment>
<gene>
    <name evidence="1" type="ORF">KOW79_016475</name>
</gene>
<evidence type="ECO:0000313" key="2">
    <source>
        <dbReference type="Proteomes" id="UP000824219"/>
    </source>
</evidence>
<dbReference type="AlphaFoldDB" id="A0A9D3NE62"/>